<dbReference type="Proteomes" id="UP000095286">
    <property type="component" value="Unplaced"/>
</dbReference>
<protein>
    <submittedName>
        <fullName evidence="2">Transposase</fullName>
    </submittedName>
</protein>
<evidence type="ECO:0000313" key="2">
    <source>
        <dbReference type="WBParaSite" id="RSKR_0000940600.1"/>
    </source>
</evidence>
<reference evidence="2" key="1">
    <citation type="submission" date="2016-11" db="UniProtKB">
        <authorList>
            <consortium name="WormBaseParasite"/>
        </authorList>
    </citation>
    <scope>IDENTIFICATION</scope>
    <source>
        <strain evidence="2">KR3021</strain>
    </source>
</reference>
<evidence type="ECO:0000313" key="1">
    <source>
        <dbReference type="Proteomes" id="UP000095286"/>
    </source>
</evidence>
<organism evidence="1 2">
    <name type="scientific">Rhabditophanes sp. KR3021</name>
    <dbReference type="NCBI Taxonomy" id="114890"/>
    <lineage>
        <taxon>Eukaryota</taxon>
        <taxon>Metazoa</taxon>
        <taxon>Ecdysozoa</taxon>
        <taxon>Nematoda</taxon>
        <taxon>Chromadorea</taxon>
        <taxon>Rhabditida</taxon>
        <taxon>Tylenchina</taxon>
        <taxon>Panagrolaimomorpha</taxon>
        <taxon>Strongyloidoidea</taxon>
        <taxon>Alloionematidae</taxon>
        <taxon>Rhabditophanes</taxon>
    </lineage>
</organism>
<proteinExistence type="predicted"/>
<sequence length="115" mass="13228">MLLWSNITIQSFIITRVPISNLTIIGMMALRHFGVEGYYVEAIKELYDNSKLTFSPLGDEVIIPSTASVKQGSLTQRSKRRLVRDRLEEAKDWKNKEIKYNKLGRIIGLRKDTSN</sequence>
<accession>A0AC35UBR0</accession>
<name>A0AC35UBR0_9BILA</name>
<dbReference type="WBParaSite" id="RSKR_0000940600.1">
    <property type="protein sequence ID" value="RSKR_0000940600.1"/>
    <property type="gene ID" value="RSKR_0000940600"/>
</dbReference>